<dbReference type="Pfam" id="PF00978">
    <property type="entry name" value="RdRP_2"/>
    <property type="match status" value="1"/>
</dbReference>
<dbReference type="EMBL" id="EU020009">
    <property type="protein sequence ID" value="AAY53914.2"/>
    <property type="molecule type" value="Genomic_RNA"/>
</dbReference>
<dbReference type="InterPro" id="IPR001788">
    <property type="entry name" value="RNA-dep_RNA_pol_alsuvir"/>
</dbReference>
<comment type="similarity">
    <text evidence="1">Belongs to the potexviruses/carlaviruses RNA replication protein family.</text>
</comment>
<keyword evidence="7" id="KW-0067">ATP-binding</keyword>
<keyword evidence="15" id="KW-1185">Reference proteome</keyword>
<accession>Q4U0G5</accession>
<dbReference type="SUPFAM" id="SSF56672">
    <property type="entry name" value="DNA/RNA polymerases"/>
    <property type="match status" value="1"/>
</dbReference>
<dbReference type="InterPro" id="IPR007094">
    <property type="entry name" value="RNA-dir_pol_PSvirus"/>
</dbReference>
<feature type="domain" description="RdRp catalytic" evidence="9">
    <location>
        <begin position="1715"/>
        <end position="1822"/>
    </location>
</feature>
<dbReference type="InterPro" id="IPR003323">
    <property type="entry name" value="OTU_dom"/>
</dbReference>
<dbReference type="InterPro" id="IPR027417">
    <property type="entry name" value="P-loop_NTPase"/>
</dbReference>
<feature type="domain" description="Alphavirus-like MT" evidence="13">
    <location>
        <begin position="63"/>
        <end position="253"/>
    </location>
</feature>
<evidence type="ECO:0000259" key="10">
    <source>
        <dbReference type="PROSITE" id="PS50802"/>
    </source>
</evidence>
<dbReference type="KEGG" id="vg:5525272"/>
<dbReference type="PROSITE" id="PS50507">
    <property type="entry name" value="RDRP_SSRNA_POS"/>
    <property type="match status" value="1"/>
</dbReference>
<dbReference type="GO" id="GO:0003723">
    <property type="term" value="F:RNA binding"/>
    <property type="evidence" value="ECO:0007669"/>
    <property type="project" value="InterPro"/>
</dbReference>
<feature type="domain" description="Peptidase C23" evidence="11">
    <location>
        <begin position="958"/>
        <end position="1048"/>
    </location>
</feature>
<dbReference type="InterPro" id="IPR002588">
    <property type="entry name" value="Alphavirus-like_MT_dom"/>
</dbReference>
<evidence type="ECO:0000259" key="9">
    <source>
        <dbReference type="PROSITE" id="PS50507"/>
    </source>
</evidence>
<dbReference type="Pfam" id="PF05379">
    <property type="entry name" value="Peptidase_C23"/>
    <property type="match status" value="1"/>
</dbReference>
<dbReference type="GO" id="GO:0016556">
    <property type="term" value="P:mRNA modification"/>
    <property type="evidence" value="ECO:0007669"/>
    <property type="project" value="InterPro"/>
</dbReference>
<keyword evidence="4" id="KW-0548">Nucleotidyltransferase</keyword>
<dbReference type="Pfam" id="PF01660">
    <property type="entry name" value="Vmethyltransf"/>
    <property type="match status" value="1"/>
</dbReference>
<dbReference type="PROSITE" id="PS50802">
    <property type="entry name" value="OTU"/>
    <property type="match status" value="1"/>
</dbReference>
<keyword evidence="2" id="KW-0696">RNA-directed RNA polymerase</keyword>
<dbReference type="GO" id="GO:0005524">
    <property type="term" value="F:ATP binding"/>
    <property type="evidence" value="ECO:0007669"/>
    <property type="project" value="UniProtKB-KW"/>
</dbReference>
<dbReference type="InterPro" id="IPR027351">
    <property type="entry name" value="(+)RNA_virus_helicase_core_dom"/>
</dbReference>
<evidence type="ECO:0000259" key="11">
    <source>
        <dbReference type="PROSITE" id="PS51492"/>
    </source>
</evidence>
<dbReference type="Pfam" id="PF01443">
    <property type="entry name" value="Viral_helicase1"/>
    <property type="match status" value="1"/>
</dbReference>
<evidence type="ECO:0000256" key="4">
    <source>
        <dbReference type="ARBA" id="ARBA00022695"/>
    </source>
</evidence>
<organism evidence="14 15">
    <name type="scientific">Potato rough dwarf virus</name>
    <dbReference type="NCBI Taxonomy" id="106118"/>
    <lineage>
        <taxon>Viruses</taxon>
        <taxon>Riboviria</taxon>
        <taxon>Orthornavirae</taxon>
        <taxon>Kitrinoviricota</taxon>
        <taxon>Alsuviricetes</taxon>
        <taxon>Tymovirales</taxon>
        <taxon>Betaflexiviridae</taxon>
        <taxon>Quinvirinae</taxon>
        <taxon>Carlavirus</taxon>
        <taxon>Carlavirus pisolani</taxon>
        <taxon>Potato virus P</taxon>
    </lineage>
</organism>
<dbReference type="GeneID" id="5525272"/>
<dbReference type="PROSITE" id="PS51657">
    <property type="entry name" value="PSRV_HELICASE"/>
    <property type="match status" value="1"/>
</dbReference>
<dbReference type="SMART" id="SM00382">
    <property type="entry name" value="AAA"/>
    <property type="match status" value="1"/>
</dbReference>
<name>Q4U0G5_9VIRU</name>
<sequence length="1934" mass="219194">MALTYRSPVEEVLALLEPSSQSLIAATATQNLQQSEQELYSWFCYSMPALAKEHLSKAGIYLSPYAGYPHSHPVCKTWKITLLYSVVSNLVNPSFYFVGIKESKLNFLKKRRKNMSTVTAINRYVTSADKIRYGNEFVYYASSEIKGLKRHRELLDSDSLRALVPNVKEGCNLFFHDELHYWSKEDLSTFLEVIKPQCVLATVVFPNPELFVGSKRSLNPWCYEYEVHKGRFNFYPDGVRAEGYEQPLNGGYLLKANYIELPNGDVYSVDIVCSKFAHHLVSLTRGRLVTPKRRSFGPFEAIDSKGLRSLDSKGQVFFPVSLNVVSRLYRYLRSLKKPDKQSAMAKFSQLVPDPSGEAITIRVKNVSSLVIGTDTLRTALCADKLTAFFGNLGAALPPAMASRISSARSVCLDQFVFSLRALTVELDLVSLKKGASFFEWDVFNAEPEEHEMDLLCRMDNGWGGQSLERTRSPYVGLLKMGSYRHAIYVDFDVKYFAGRVVALYLDTYAPTHDEIGGTFIQFITKLKACCGLLGHLLLSNLDCRTLKWMKNWAEMQHEVKIQFKRGELSWFLEKRRRSYVHRLCTEEQLDWWGEWECPVLEVHDGVARCDIFGAKEESAGPGFCMFEEVFALSDHEALPTFTVPEIEPNYGFNCCNKVKLRGPFSTIGEHAFMEEVVTQGVGPGVWYARVGKEMLGRMMLVQEWPKWLDMYLELHRSELSEYDVAVIKNLAEGALVTVRSILQGQVDEGSVLEVYVLNGEVNLVAKCAGEGLYTLKEGHVLTVEDFQAHEMGIVPTAEGSRILIVGKMASVGQVGNGTDGESKEVTTEISAELEETGVVITHELKPDVGKVRRHKNPGGGDCFWYALGHFTGLGVQAMRSSLKRAQIGNAKFKEELDKQLVGNAWAQCEAIVAACAHFGLDIHVYDVKQEHMVRYCREGNDGSCMLWCEGWHFEAVEMVEACVLRAISELLGRRIQDVQKVVHGKLGKDFEEWLLSGEGIDSGRLPQIFECFDIKAFVYDGETALVMNEGGTTPGVFELSDKHLSLIKDTLEAKHASLTREMNPWRLSLLKLRDLYNISSSVSYKPDEGRGRLLAKCLVEGNTGVLCSSLFNGEGSLYPEQPNLSSVRLHFILGVFGCGKSTLFKKFLIQAVGKSLIYVSPRKALCLDFTKLIGDLKKKRGEGSTKYFSSSTFETALKKADRYRGGSVIILDEIQLFPPGYLDLMLMRIQEECTLFCIGDPCQSDYDNERDRATLGAIPTDVMHVLRDAGYRYNILSHRFRNEDLNGRLPCLMEMKGGLHKKLRLIEGLDCMEELSDVKSVCLVSSFEEKKIVAGFFGSECKCYTFGESTGVTFDRGCLLITAASATASERRWVTALSRFREEIVLVNAGTAAWPLIQLTYAKRVLGRFLCKSSKVDDLIALLPGKPDLVRGFDIEKIGADEGKREDKLAGDPWLKSMINLFQTEDQEEVEVVKEVLEDEWFKTHLPTCEMEGVRSRWVHKILSKEVREKRMGYLVSEQFTDEHSRQLGKQLTNAAERFETIYPRHRAADTVTFIMAVRKRLRFSDPVRENAKLKMAMPYGPFLLKEFLKRVPLKRMHNREMMASALHDFEEKKTSKSAATIENHSNRSCRDWLADVGMVFSKSQLCTKFDNRFREAKAAQTIVCFQHSVLCRFAPYMRYIEKKLHEVLPKKYYMHSGKGLEELNDWVLKSKFTGVCTESDYEAFDASQDQYIVAFEICLMRYLGLPNDLIEDYKYIKTHLGSKLGNFAIMRFSGEASTFLFNTMANMLFTFLRYDLSSSACICFAGDDMCSNQNLRVSKEHEKFLGKLKLKAKVQKTTNPTFCGWSLTKDGIFKKPQLVYERMCIAKETNNLHNCIDNYAIEVSYAYKLGERVKEYMDEEELEAMYNCVRVIVKNKHLLKSDVSSVFSRGLVE</sequence>
<evidence type="ECO:0000259" key="12">
    <source>
        <dbReference type="PROSITE" id="PS51657"/>
    </source>
</evidence>
<evidence type="ECO:0000256" key="7">
    <source>
        <dbReference type="ARBA" id="ARBA00022840"/>
    </source>
</evidence>
<evidence type="ECO:0000313" key="15">
    <source>
        <dbReference type="Proteomes" id="UP000203689"/>
    </source>
</evidence>
<dbReference type="GO" id="GO:0003968">
    <property type="term" value="F:RNA-directed RNA polymerase activity"/>
    <property type="evidence" value="ECO:0007669"/>
    <property type="project" value="UniProtKB-KW"/>
</dbReference>
<dbReference type="Proteomes" id="UP000203689">
    <property type="component" value="Segment"/>
</dbReference>
<dbReference type="GO" id="GO:0039694">
    <property type="term" value="P:viral RNA genome replication"/>
    <property type="evidence" value="ECO:0007669"/>
    <property type="project" value="InterPro"/>
</dbReference>
<evidence type="ECO:0000259" key="13">
    <source>
        <dbReference type="PROSITE" id="PS51743"/>
    </source>
</evidence>
<dbReference type="CDD" id="cd23245">
    <property type="entry name" value="Betaflexiviridae_RdRp"/>
    <property type="match status" value="1"/>
</dbReference>
<evidence type="ECO:0000256" key="8">
    <source>
        <dbReference type="ARBA" id="ARBA00022953"/>
    </source>
</evidence>
<dbReference type="GO" id="GO:0006351">
    <property type="term" value="P:DNA-templated transcription"/>
    <property type="evidence" value="ECO:0007669"/>
    <property type="project" value="InterPro"/>
</dbReference>
<dbReference type="PROSITE" id="PS51743">
    <property type="entry name" value="ALPHAVIRUS_MT"/>
    <property type="match status" value="1"/>
</dbReference>
<evidence type="ECO:0000256" key="3">
    <source>
        <dbReference type="ARBA" id="ARBA00022679"/>
    </source>
</evidence>
<dbReference type="PROSITE" id="PS51492">
    <property type="entry name" value="PEPTIDASE_C23"/>
    <property type="match status" value="1"/>
</dbReference>
<keyword evidence="5" id="KW-0547">Nucleotide-binding</keyword>
<protein>
    <submittedName>
        <fullName evidence="14">Replication polyprotein</fullName>
    </submittedName>
</protein>
<evidence type="ECO:0000313" key="14">
    <source>
        <dbReference type="EMBL" id="AAY53914.2"/>
    </source>
</evidence>
<keyword evidence="3" id="KW-0808">Transferase</keyword>
<evidence type="ECO:0000256" key="2">
    <source>
        <dbReference type="ARBA" id="ARBA00022484"/>
    </source>
</evidence>
<keyword evidence="6" id="KW-0378">Hydrolase</keyword>
<dbReference type="CDD" id="cd22792">
    <property type="entry name" value="OTU_RDRP-like"/>
    <property type="match status" value="1"/>
</dbReference>
<dbReference type="RefSeq" id="YP_001429585.1">
    <property type="nucleotide sequence ID" value="NC_009759.1"/>
</dbReference>
<feature type="domain" description="(+)RNA virus helicase C-terminal" evidence="12">
    <location>
        <begin position="1101"/>
        <end position="1420"/>
    </location>
</feature>
<dbReference type="Gene3D" id="3.40.50.300">
    <property type="entry name" value="P-loop containing nucleotide triphosphate hydrolases"/>
    <property type="match status" value="1"/>
</dbReference>
<dbReference type="InterPro" id="IPR003593">
    <property type="entry name" value="AAA+_ATPase"/>
</dbReference>
<keyword evidence="8" id="KW-0693">Viral RNA replication</keyword>
<dbReference type="GO" id="GO:0016817">
    <property type="term" value="F:hydrolase activity, acting on acid anhydrides"/>
    <property type="evidence" value="ECO:0007669"/>
    <property type="project" value="InterPro"/>
</dbReference>
<reference evidence="14 15" key="1">
    <citation type="journal article" date="2006" name="Arch. Virol.">
        <title>Biological and sequence data suggest that potato rough dwarf virus (PRDV) and potato virus P (PVP) are strains of the same species.</title>
        <authorList>
            <person name="Massa G.A."/>
            <person name="Segretin M.E."/>
            <person name="Colavita M."/>
            <person name="Riero M.F."/>
            <person name="Bravo-Almonacid F."/>
            <person name="Feingold S."/>
        </authorList>
    </citation>
    <scope>NUCLEOTIDE SEQUENCE [LARGE SCALE GENOMIC DNA]</scope>
    <source>
        <strain evidence="14">Arg</strain>
    </source>
</reference>
<dbReference type="InterPro" id="IPR043502">
    <property type="entry name" value="DNA/RNA_pol_sf"/>
</dbReference>
<dbReference type="GO" id="GO:0006396">
    <property type="term" value="P:RNA processing"/>
    <property type="evidence" value="ECO:0007669"/>
    <property type="project" value="InterPro"/>
</dbReference>
<evidence type="ECO:0000256" key="5">
    <source>
        <dbReference type="ARBA" id="ARBA00022741"/>
    </source>
</evidence>
<feature type="domain" description="OTU" evidence="10">
    <location>
        <begin position="851"/>
        <end position="959"/>
    </location>
</feature>
<evidence type="ECO:0000256" key="1">
    <source>
        <dbReference type="ARBA" id="ARBA00008513"/>
    </source>
</evidence>
<dbReference type="InterPro" id="IPR008041">
    <property type="entry name" value="Peptidase_C23"/>
</dbReference>
<reference evidence="14 15" key="2">
    <citation type="journal article" date="2008" name="Arch. Virol.">
        <title>Comparison of complete sequences of potato rough dwarf virus and potato virus P and their relationships to other carlaviruses.</title>
        <authorList>
            <person name="Massa G.A."/>
            <person name="Portantier M."/>
            <person name="Segretin M.E."/>
            <person name="Bravo-Almonacid F.F."/>
            <person name="Feingold S.E."/>
        </authorList>
    </citation>
    <scope>NUCLEOTIDE SEQUENCE [LARGE SCALE GENOMIC DNA]</scope>
    <source>
        <strain evidence="14">Arg</strain>
    </source>
</reference>
<dbReference type="GO" id="GO:0008174">
    <property type="term" value="F:mRNA methyltransferase activity"/>
    <property type="evidence" value="ECO:0007669"/>
    <property type="project" value="UniProtKB-UniRule"/>
</dbReference>
<dbReference type="SUPFAM" id="SSF52540">
    <property type="entry name" value="P-loop containing nucleoside triphosphate hydrolases"/>
    <property type="match status" value="1"/>
</dbReference>
<evidence type="ECO:0000256" key="6">
    <source>
        <dbReference type="ARBA" id="ARBA00022801"/>
    </source>
</evidence>
<proteinExistence type="inferred from homology"/>
<dbReference type="Gene3D" id="3.90.70.80">
    <property type="match status" value="1"/>
</dbReference>